<feature type="region of interest" description="Disordered" evidence="4">
    <location>
        <begin position="19"/>
        <end position="39"/>
    </location>
</feature>
<organism evidence="6 7">
    <name type="scientific">Actinoplanes cyaneus</name>
    <dbReference type="NCBI Taxonomy" id="52696"/>
    <lineage>
        <taxon>Bacteria</taxon>
        <taxon>Bacillati</taxon>
        <taxon>Actinomycetota</taxon>
        <taxon>Actinomycetes</taxon>
        <taxon>Micromonosporales</taxon>
        <taxon>Micromonosporaceae</taxon>
        <taxon>Actinoplanes</taxon>
    </lineage>
</organism>
<proteinExistence type="predicted"/>
<feature type="domain" description="HTH araC/xylS-type" evidence="5">
    <location>
        <begin position="147"/>
        <end position="245"/>
    </location>
</feature>
<keyword evidence="2" id="KW-0238">DNA-binding</keyword>
<evidence type="ECO:0000259" key="5">
    <source>
        <dbReference type="PROSITE" id="PS01124"/>
    </source>
</evidence>
<gene>
    <name evidence="6" type="ORF">Acy02nite_92160</name>
</gene>
<reference evidence="6" key="1">
    <citation type="submission" date="2021-01" db="EMBL/GenBank/DDBJ databases">
        <title>Whole genome shotgun sequence of Actinoplanes cyaneus NBRC 14990.</title>
        <authorList>
            <person name="Komaki H."/>
            <person name="Tamura T."/>
        </authorList>
    </citation>
    <scope>NUCLEOTIDE SEQUENCE</scope>
    <source>
        <strain evidence="6">NBRC 14990</strain>
    </source>
</reference>
<dbReference type="GO" id="GO:0005829">
    <property type="term" value="C:cytosol"/>
    <property type="evidence" value="ECO:0007669"/>
    <property type="project" value="TreeGrafter"/>
</dbReference>
<evidence type="ECO:0000313" key="6">
    <source>
        <dbReference type="EMBL" id="GID71335.1"/>
    </source>
</evidence>
<sequence>MGGIRVNVVGDVVTVVSEDVRRGHSGTRDRSGQYPGPATTTVTSQLAELAEFSVVADPCGARQVVGLRLPDDVPQPGPALLVLHHGLRRLRGDYGPRSVHLPGTAPGGTHGYSEAFGAKVRFGSRSAVLRVPAGVLSGQAERSGLAWRVRNALSDRLGVRSTALADVARVIALQPRTIQRALADEGLSFAEILDCVRRERAHCLLTGTELPLSVIATHLDFAEPAVLSRCVRRWWGHTAATHRRQIHEVTPRPPASGHQ</sequence>
<dbReference type="PANTHER" id="PTHR47894:SF4">
    <property type="entry name" value="HTH-TYPE TRANSCRIPTIONAL REGULATOR GADX"/>
    <property type="match status" value="1"/>
</dbReference>
<evidence type="ECO:0000256" key="2">
    <source>
        <dbReference type="ARBA" id="ARBA00023125"/>
    </source>
</evidence>
<keyword evidence="3" id="KW-0804">Transcription</keyword>
<dbReference type="SUPFAM" id="SSF46689">
    <property type="entry name" value="Homeodomain-like"/>
    <property type="match status" value="1"/>
</dbReference>
<accession>A0A919J072</accession>
<evidence type="ECO:0000313" key="7">
    <source>
        <dbReference type="Proteomes" id="UP000619479"/>
    </source>
</evidence>
<dbReference type="AlphaFoldDB" id="A0A919J072"/>
<evidence type="ECO:0000256" key="3">
    <source>
        <dbReference type="ARBA" id="ARBA00023163"/>
    </source>
</evidence>
<dbReference type="Proteomes" id="UP000619479">
    <property type="component" value="Unassembled WGS sequence"/>
</dbReference>
<dbReference type="Gene3D" id="1.10.10.60">
    <property type="entry name" value="Homeodomain-like"/>
    <property type="match status" value="1"/>
</dbReference>
<dbReference type="InterPro" id="IPR032687">
    <property type="entry name" value="AraC-type_N"/>
</dbReference>
<dbReference type="Pfam" id="PF12833">
    <property type="entry name" value="HTH_18"/>
    <property type="match status" value="1"/>
</dbReference>
<dbReference type="Pfam" id="PF12625">
    <property type="entry name" value="Arabinose_bd"/>
    <property type="match status" value="1"/>
</dbReference>
<dbReference type="PANTHER" id="PTHR47894">
    <property type="entry name" value="HTH-TYPE TRANSCRIPTIONAL REGULATOR GADX"/>
    <property type="match status" value="1"/>
</dbReference>
<name>A0A919J072_9ACTN</name>
<dbReference type="PROSITE" id="PS01124">
    <property type="entry name" value="HTH_ARAC_FAMILY_2"/>
    <property type="match status" value="1"/>
</dbReference>
<dbReference type="SMART" id="SM00342">
    <property type="entry name" value="HTH_ARAC"/>
    <property type="match status" value="1"/>
</dbReference>
<dbReference type="InterPro" id="IPR018060">
    <property type="entry name" value="HTH_AraC"/>
</dbReference>
<feature type="compositionally biased region" description="Basic and acidic residues" evidence="4">
    <location>
        <begin position="19"/>
        <end position="31"/>
    </location>
</feature>
<dbReference type="GO" id="GO:0000976">
    <property type="term" value="F:transcription cis-regulatory region binding"/>
    <property type="evidence" value="ECO:0007669"/>
    <property type="project" value="TreeGrafter"/>
</dbReference>
<dbReference type="InterPro" id="IPR009057">
    <property type="entry name" value="Homeodomain-like_sf"/>
</dbReference>
<evidence type="ECO:0000256" key="4">
    <source>
        <dbReference type="SAM" id="MobiDB-lite"/>
    </source>
</evidence>
<dbReference type="GO" id="GO:0003700">
    <property type="term" value="F:DNA-binding transcription factor activity"/>
    <property type="evidence" value="ECO:0007669"/>
    <property type="project" value="InterPro"/>
</dbReference>
<keyword evidence="1" id="KW-0805">Transcription regulation</keyword>
<keyword evidence="7" id="KW-1185">Reference proteome</keyword>
<comment type="caution">
    <text evidence="6">The sequence shown here is derived from an EMBL/GenBank/DDBJ whole genome shotgun (WGS) entry which is preliminary data.</text>
</comment>
<protein>
    <recommendedName>
        <fullName evidence="5">HTH araC/xylS-type domain-containing protein</fullName>
    </recommendedName>
</protein>
<dbReference type="EMBL" id="BOMH01000142">
    <property type="protein sequence ID" value="GID71335.1"/>
    <property type="molecule type" value="Genomic_DNA"/>
</dbReference>
<evidence type="ECO:0000256" key="1">
    <source>
        <dbReference type="ARBA" id="ARBA00023015"/>
    </source>
</evidence>